<accession>A0A7H9HLR9</accession>
<protein>
    <recommendedName>
        <fullName evidence="3">Phosphoglycerate mutase-like protein</fullName>
    </recommendedName>
</protein>
<dbReference type="SUPFAM" id="SSF53254">
    <property type="entry name" value="Phosphoglycerate mutase-like"/>
    <property type="match status" value="1"/>
</dbReference>
<proteinExistence type="predicted"/>
<dbReference type="InterPro" id="IPR013078">
    <property type="entry name" value="His_Pase_superF_clade-1"/>
</dbReference>
<dbReference type="PANTHER" id="PTHR48100:SF1">
    <property type="entry name" value="HISTIDINE PHOSPHATASE FAMILY PROTEIN-RELATED"/>
    <property type="match status" value="1"/>
</dbReference>
<dbReference type="CDD" id="cd07067">
    <property type="entry name" value="HP_PGM_like"/>
    <property type="match status" value="1"/>
</dbReference>
<dbReference type="Gene3D" id="3.40.50.1240">
    <property type="entry name" value="Phosphoglycerate mutase-like"/>
    <property type="match status" value="1"/>
</dbReference>
<keyword evidence="2" id="KW-1185">Reference proteome</keyword>
<dbReference type="SMART" id="SM00855">
    <property type="entry name" value="PGAM"/>
    <property type="match status" value="1"/>
</dbReference>
<dbReference type="Pfam" id="PF00300">
    <property type="entry name" value="His_Phos_1"/>
    <property type="match status" value="1"/>
</dbReference>
<dbReference type="InterPro" id="IPR029033">
    <property type="entry name" value="His_PPase_superfam"/>
</dbReference>
<dbReference type="Proteomes" id="UP000510647">
    <property type="component" value="Chromosome 1"/>
</dbReference>
<dbReference type="GO" id="GO:0005737">
    <property type="term" value="C:cytoplasm"/>
    <property type="evidence" value="ECO:0007669"/>
    <property type="project" value="TreeGrafter"/>
</dbReference>
<dbReference type="AlphaFoldDB" id="A0A7H9HLR9"/>
<organism evidence="1 2">
    <name type="scientific">Torulaspora globosa</name>
    <dbReference type="NCBI Taxonomy" id="48254"/>
    <lineage>
        <taxon>Eukaryota</taxon>
        <taxon>Fungi</taxon>
        <taxon>Dikarya</taxon>
        <taxon>Ascomycota</taxon>
        <taxon>Saccharomycotina</taxon>
        <taxon>Saccharomycetes</taxon>
        <taxon>Saccharomycetales</taxon>
        <taxon>Saccharomycetaceae</taxon>
        <taxon>Torulaspora</taxon>
    </lineage>
</organism>
<dbReference type="GO" id="GO:0016791">
    <property type="term" value="F:phosphatase activity"/>
    <property type="evidence" value="ECO:0007669"/>
    <property type="project" value="TreeGrafter"/>
</dbReference>
<evidence type="ECO:0000313" key="1">
    <source>
        <dbReference type="EMBL" id="QLQ78121.1"/>
    </source>
</evidence>
<dbReference type="FunFam" id="3.40.50.1240:FF:000054">
    <property type="entry name" value="Putative phosphomutase"/>
    <property type="match status" value="1"/>
</dbReference>
<reference evidence="1 2" key="1">
    <citation type="submission" date="2020-06" db="EMBL/GenBank/DDBJ databases">
        <title>The yeast mating-type switching endonuclease HO is a domesticated member of an unorthodox homing genetic element family.</title>
        <authorList>
            <person name="Coughlan A.Y."/>
            <person name="Lombardi L."/>
            <person name="Braun-Galleani S."/>
            <person name="Martos A.R."/>
            <person name="Galeote V."/>
            <person name="Bigey F."/>
            <person name="Dequin S."/>
            <person name="Byrne K.P."/>
            <person name="Wolfe K.H."/>
        </authorList>
    </citation>
    <scope>NUCLEOTIDE SEQUENCE [LARGE SCALE GENOMIC DNA]</scope>
    <source>
        <strain evidence="1 2">CBS2947</strain>
    </source>
</reference>
<sequence>MPFKALPGYFRAFETVDSDGVDSTVVDHLEFVAHDSWSDLHSQLPADTDTHHYKLVVLARHGQGYHNAAILRYGLEAWEGYWSFLEGDEHGTWVDSKLTPVGRDQVEKTGLEVLAPMIDHIQALPDVFFTSPMRRCLETFIGSWGDIFHKNNEYLNDSPIPVHVIENLRERLGEHTCDKRVPHSEVVAQYQPYKTDRGNVIHWHYEPDYPEQDSLWLQNYRETDSELDKRLHAALSQIFSQLNSDQRFISITCHSGVIQSILRNLSHPPVKNLDTGKTVCVVVKINVNRLKGSHL</sequence>
<evidence type="ECO:0000313" key="2">
    <source>
        <dbReference type="Proteomes" id="UP000510647"/>
    </source>
</evidence>
<name>A0A7H9HLR9_9SACH</name>
<gene>
    <name evidence="1" type="ORF">HG537_0A03680</name>
</gene>
<dbReference type="EMBL" id="CP059267">
    <property type="protein sequence ID" value="QLQ78121.1"/>
    <property type="molecule type" value="Genomic_DNA"/>
</dbReference>
<dbReference type="PANTHER" id="PTHR48100">
    <property type="entry name" value="BROAD-SPECIFICITY PHOSPHATASE YOR283W-RELATED"/>
    <property type="match status" value="1"/>
</dbReference>
<dbReference type="InterPro" id="IPR050275">
    <property type="entry name" value="PGM_Phosphatase"/>
</dbReference>
<dbReference type="OrthoDB" id="496981at2759"/>
<evidence type="ECO:0008006" key="3">
    <source>
        <dbReference type="Google" id="ProtNLM"/>
    </source>
</evidence>